<dbReference type="InterPro" id="IPR008984">
    <property type="entry name" value="SMAD_FHA_dom_sf"/>
</dbReference>
<dbReference type="SUPFAM" id="SSF49879">
    <property type="entry name" value="SMAD/FHA domain"/>
    <property type="match status" value="1"/>
</dbReference>
<dbReference type="Pfam" id="PF00498">
    <property type="entry name" value="FHA"/>
    <property type="match status" value="1"/>
</dbReference>
<reference evidence="3 4" key="1">
    <citation type="submission" date="2024-01" db="EMBL/GenBank/DDBJ databases">
        <title>Genomic insights into the taxonomy and metabolism of the cyanobacterium Pannus brasiliensis CCIBt3594.</title>
        <authorList>
            <person name="Machado M."/>
            <person name="Botero N.B."/>
            <person name="Andreote A.P.D."/>
            <person name="Feitosa A.M.T."/>
            <person name="Popin R."/>
            <person name="Sivonen K."/>
            <person name="Fiore M.F."/>
        </authorList>
    </citation>
    <scope>NUCLEOTIDE SEQUENCE [LARGE SCALE GENOMIC DNA]</scope>
    <source>
        <strain evidence="3 4">CCIBt3594</strain>
    </source>
</reference>
<comment type="caution">
    <text evidence="3">The sequence shown here is derived from an EMBL/GenBank/DDBJ whole genome shotgun (WGS) entry which is preliminary data.</text>
</comment>
<proteinExistence type="predicted"/>
<sequence length="212" mass="22363">MIVCPNCEHVNPDEATQCEACYTPLPRMSVCPNCGATVQTDATFCGQCGYSLQGAVPSAVESEPELEPIPSAVSSPPPAPAAPPPVPAAPVATPPAATTLQVETPSFLHVQTDRNLELPAHLSVIHIGKPNDRVPPDIDVSGFPDSDIVSRVHADIRAEGGIYYIEDSGSANGTYINHTPLPPGNRHRLRAGDRISLGKGDKVTFIFQITGQ</sequence>
<dbReference type="SMART" id="SM00240">
    <property type="entry name" value="FHA"/>
    <property type="match status" value="1"/>
</dbReference>
<dbReference type="CDD" id="cd00060">
    <property type="entry name" value="FHA"/>
    <property type="match status" value="1"/>
</dbReference>
<dbReference type="PANTHER" id="PTHR23308">
    <property type="entry name" value="NUCLEAR INHIBITOR OF PROTEIN PHOSPHATASE-1"/>
    <property type="match status" value="1"/>
</dbReference>
<feature type="domain" description="FHA" evidence="2">
    <location>
        <begin position="125"/>
        <end position="181"/>
    </location>
</feature>
<organism evidence="3 4">
    <name type="scientific">Pannus brasiliensis CCIBt3594</name>
    <dbReference type="NCBI Taxonomy" id="1427578"/>
    <lineage>
        <taxon>Bacteria</taxon>
        <taxon>Bacillati</taxon>
        <taxon>Cyanobacteriota</taxon>
        <taxon>Cyanophyceae</taxon>
        <taxon>Oscillatoriophycideae</taxon>
        <taxon>Chroococcales</taxon>
        <taxon>Microcystaceae</taxon>
        <taxon>Pannus</taxon>
    </lineage>
</organism>
<accession>A0AAW9QRL1</accession>
<dbReference type="Gene3D" id="2.60.200.20">
    <property type="match status" value="1"/>
</dbReference>
<name>A0AAW9QRL1_9CHRO</name>
<evidence type="ECO:0000256" key="1">
    <source>
        <dbReference type="SAM" id="MobiDB-lite"/>
    </source>
</evidence>
<dbReference type="InterPro" id="IPR038587">
    <property type="entry name" value="Ribosomal_eL40_sf"/>
</dbReference>
<dbReference type="PROSITE" id="PS50006">
    <property type="entry name" value="FHA_DOMAIN"/>
    <property type="match status" value="1"/>
</dbReference>
<dbReference type="Gene3D" id="4.10.1060.50">
    <property type="match status" value="1"/>
</dbReference>
<evidence type="ECO:0000313" key="4">
    <source>
        <dbReference type="Proteomes" id="UP001328733"/>
    </source>
</evidence>
<evidence type="ECO:0000313" key="3">
    <source>
        <dbReference type="EMBL" id="MEG3439663.1"/>
    </source>
</evidence>
<dbReference type="RefSeq" id="WP_332867144.1">
    <property type="nucleotide sequence ID" value="NZ_JBAFSM010000055.1"/>
</dbReference>
<dbReference type="Proteomes" id="UP001328733">
    <property type="component" value="Unassembled WGS sequence"/>
</dbReference>
<protein>
    <submittedName>
        <fullName evidence="3">FHA domain-containing protein</fullName>
    </submittedName>
</protein>
<dbReference type="AlphaFoldDB" id="A0AAW9QRL1"/>
<dbReference type="Pfam" id="PF12773">
    <property type="entry name" value="DZR"/>
    <property type="match status" value="1"/>
</dbReference>
<feature type="compositionally biased region" description="Pro residues" evidence="1">
    <location>
        <begin position="75"/>
        <end position="88"/>
    </location>
</feature>
<dbReference type="InterPro" id="IPR025874">
    <property type="entry name" value="DZR"/>
</dbReference>
<feature type="region of interest" description="Disordered" evidence="1">
    <location>
        <begin position="59"/>
        <end position="93"/>
    </location>
</feature>
<evidence type="ECO:0000259" key="2">
    <source>
        <dbReference type="PROSITE" id="PS50006"/>
    </source>
</evidence>
<keyword evidence="4" id="KW-1185">Reference proteome</keyword>
<dbReference type="EMBL" id="JBAFSM010000055">
    <property type="protein sequence ID" value="MEG3439663.1"/>
    <property type="molecule type" value="Genomic_DNA"/>
</dbReference>
<dbReference type="InterPro" id="IPR050923">
    <property type="entry name" value="Cell_Proc_Reg/RNA_Proc"/>
</dbReference>
<dbReference type="InterPro" id="IPR000253">
    <property type="entry name" value="FHA_dom"/>
</dbReference>
<gene>
    <name evidence="3" type="ORF">V0288_21225</name>
</gene>